<dbReference type="Proteomes" id="UP000606008">
    <property type="component" value="Unassembled WGS sequence"/>
</dbReference>
<organism evidence="3 4">
    <name type="scientific">Fibrivirga algicola</name>
    <dbReference type="NCBI Taxonomy" id="2950420"/>
    <lineage>
        <taxon>Bacteria</taxon>
        <taxon>Pseudomonadati</taxon>
        <taxon>Bacteroidota</taxon>
        <taxon>Cytophagia</taxon>
        <taxon>Cytophagales</taxon>
        <taxon>Spirosomataceae</taxon>
        <taxon>Fibrivirga</taxon>
    </lineage>
</organism>
<feature type="chain" id="PRO_5046206872" evidence="1">
    <location>
        <begin position="21"/>
        <end position="155"/>
    </location>
</feature>
<sequence length="155" mass="17574">MQLRHLILVSSLLLSTGTLAQTPFHDVIKNQDKQRFTAQIQKDSVALTRLLSDKLVYSHSNGVVETKRQFIHSLITGRWNYQSIETDSVKVRLIDNSLAIVTGRARVTLLIEGKPTPILMAYTDIWQLQRSKRVNNVATGRWQLLSWAAGRLPTP</sequence>
<gene>
    <name evidence="3" type="ORF">F7231_13915</name>
</gene>
<evidence type="ECO:0000313" key="4">
    <source>
        <dbReference type="Proteomes" id="UP000606008"/>
    </source>
</evidence>
<keyword evidence="1" id="KW-0732">Signal</keyword>
<dbReference type="Gene3D" id="3.10.450.50">
    <property type="match status" value="1"/>
</dbReference>
<accession>A0ABX0QGB6</accession>
<dbReference type="RefSeq" id="WP_166692308.1">
    <property type="nucleotide sequence ID" value="NZ_WAEL01000004.1"/>
</dbReference>
<dbReference type="SUPFAM" id="SSF54427">
    <property type="entry name" value="NTF2-like"/>
    <property type="match status" value="1"/>
</dbReference>
<protein>
    <submittedName>
        <fullName evidence="3">Nuclear transport factor 2 family protein</fullName>
    </submittedName>
</protein>
<dbReference type="EMBL" id="WAEL01000004">
    <property type="protein sequence ID" value="NID11269.1"/>
    <property type="molecule type" value="Genomic_DNA"/>
</dbReference>
<keyword evidence="4" id="KW-1185">Reference proteome</keyword>
<evidence type="ECO:0000256" key="1">
    <source>
        <dbReference type="SAM" id="SignalP"/>
    </source>
</evidence>
<dbReference type="InterPro" id="IPR027843">
    <property type="entry name" value="DUF4440"/>
</dbReference>
<dbReference type="Pfam" id="PF14534">
    <property type="entry name" value="DUF4440"/>
    <property type="match status" value="1"/>
</dbReference>
<evidence type="ECO:0000259" key="2">
    <source>
        <dbReference type="Pfam" id="PF14534"/>
    </source>
</evidence>
<feature type="domain" description="DUF4440" evidence="2">
    <location>
        <begin position="28"/>
        <end position="129"/>
    </location>
</feature>
<proteinExistence type="predicted"/>
<dbReference type="InterPro" id="IPR032710">
    <property type="entry name" value="NTF2-like_dom_sf"/>
</dbReference>
<evidence type="ECO:0000313" key="3">
    <source>
        <dbReference type="EMBL" id="NID11269.1"/>
    </source>
</evidence>
<feature type="signal peptide" evidence="1">
    <location>
        <begin position="1"/>
        <end position="20"/>
    </location>
</feature>
<reference evidence="3" key="1">
    <citation type="submission" date="2024-05" db="EMBL/GenBank/DDBJ databases">
        <authorList>
            <person name="Jung D.-H."/>
        </authorList>
    </citation>
    <scope>NUCLEOTIDE SEQUENCE</scope>
    <source>
        <strain evidence="3">JA-25</strain>
    </source>
</reference>
<name>A0ABX0QGB6_9BACT</name>
<comment type="caution">
    <text evidence="3">The sequence shown here is derived from an EMBL/GenBank/DDBJ whole genome shotgun (WGS) entry which is preliminary data.</text>
</comment>